<dbReference type="GO" id="GO:0005886">
    <property type="term" value="C:plasma membrane"/>
    <property type="evidence" value="ECO:0007669"/>
    <property type="project" value="UniProtKB-SubCell"/>
</dbReference>
<keyword evidence="2" id="KW-1003">Cell membrane</keyword>
<keyword evidence="3 6" id="KW-0812">Transmembrane</keyword>
<evidence type="ECO:0000313" key="7">
    <source>
        <dbReference type="EMBL" id="CAB4611642.1"/>
    </source>
</evidence>
<sequence>MFFAGIEPTTNTNPWRFQFHPEVWLLIIGLIVAFVYTVRVLGPKVAPEGKIISRRQITTFTVMILLLWLASDWPMHDIAEEYLYSVHMVQHMVISYIVPPLALLATPEWLFRLLIGKGRTYKVVRFLTRPVVGVLVYNITLMITHIPQIVNRSAAGGPLHYSLHVLIVTTSLMFWVPVCGPIREWRMSDGAKMIYLFGTSLIPTIPAGWLTFAEGAVYKHYDTIVRVGGISVLSDQQAAGGIMKLGGSTLMWTIIIYIFFKRFMGSFFKEQSYNHEDKMPDSEVVGTKAPLMYSEVEAAFERTRPASEDSEKS</sequence>
<dbReference type="AlphaFoldDB" id="A0A6J6HDB8"/>
<evidence type="ECO:0000256" key="6">
    <source>
        <dbReference type="SAM" id="Phobius"/>
    </source>
</evidence>
<reference evidence="7" key="1">
    <citation type="submission" date="2020-05" db="EMBL/GenBank/DDBJ databases">
        <authorList>
            <person name="Chiriac C."/>
            <person name="Salcher M."/>
            <person name="Ghai R."/>
            <person name="Kavagutti S V."/>
        </authorList>
    </citation>
    <scope>NUCLEOTIDE SEQUENCE</scope>
</reference>
<organism evidence="7">
    <name type="scientific">freshwater metagenome</name>
    <dbReference type="NCBI Taxonomy" id="449393"/>
    <lineage>
        <taxon>unclassified sequences</taxon>
        <taxon>metagenomes</taxon>
        <taxon>ecological metagenomes</taxon>
    </lineage>
</organism>
<evidence type="ECO:0000256" key="3">
    <source>
        <dbReference type="ARBA" id="ARBA00022692"/>
    </source>
</evidence>
<keyword evidence="4 6" id="KW-1133">Transmembrane helix</keyword>
<evidence type="ECO:0000256" key="1">
    <source>
        <dbReference type="ARBA" id="ARBA00004651"/>
    </source>
</evidence>
<evidence type="ECO:0000256" key="5">
    <source>
        <dbReference type="ARBA" id="ARBA00023136"/>
    </source>
</evidence>
<dbReference type="Pfam" id="PF09678">
    <property type="entry name" value="Caa3_CtaG"/>
    <property type="match status" value="1"/>
</dbReference>
<feature type="transmembrane region" description="Helical" evidence="6">
    <location>
        <begin position="82"/>
        <end position="105"/>
    </location>
</feature>
<comment type="subcellular location">
    <subcellularLocation>
        <location evidence="1">Cell membrane</location>
        <topology evidence="1">Multi-pass membrane protein</topology>
    </subcellularLocation>
</comment>
<dbReference type="EMBL" id="CAEZUX010000034">
    <property type="protein sequence ID" value="CAB4611642.1"/>
    <property type="molecule type" value="Genomic_DNA"/>
</dbReference>
<feature type="transmembrane region" description="Helical" evidence="6">
    <location>
        <begin position="238"/>
        <end position="260"/>
    </location>
</feature>
<feature type="transmembrane region" description="Helical" evidence="6">
    <location>
        <begin position="126"/>
        <end position="149"/>
    </location>
</feature>
<protein>
    <submittedName>
        <fullName evidence="7">Unannotated protein</fullName>
    </submittedName>
</protein>
<feature type="transmembrane region" description="Helical" evidence="6">
    <location>
        <begin position="23"/>
        <end position="41"/>
    </location>
</feature>
<gene>
    <name evidence="7" type="ORF">UFOPK1874_00459</name>
</gene>
<dbReference type="InterPro" id="IPR019108">
    <property type="entry name" value="Caa3_assmbl_CtaG-rel"/>
</dbReference>
<feature type="transmembrane region" description="Helical" evidence="6">
    <location>
        <begin position="161"/>
        <end position="182"/>
    </location>
</feature>
<keyword evidence="5 6" id="KW-0472">Membrane</keyword>
<feature type="transmembrane region" description="Helical" evidence="6">
    <location>
        <begin position="53"/>
        <end position="70"/>
    </location>
</feature>
<name>A0A6J6HDB8_9ZZZZ</name>
<accession>A0A6J6HDB8</accession>
<evidence type="ECO:0000256" key="2">
    <source>
        <dbReference type="ARBA" id="ARBA00022475"/>
    </source>
</evidence>
<feature type="transmembrane region" description="Helical" evidence="6">
    <location>
        <begin position="194"/>
        <end position="218"/>
    </location>
</feature>
<proteinExistence type="predicted"/>
<evidence type="ECO:0000256" key="4">
    <source>
        <dbReference type="ARBA" id="ARBA00022989"/>
    </source>
</evidence>